<dbReference type="EMBL" id="MPPL01000001">
    <property type="protein sequence ID" value="OKS85722.1"/>
    <property type="molecule type" value="Genomic_DNA"/>
</dbReference>
<dbReference type="STRING" id="1302689.RG47T_1168"/>
<accession>A0A1Q5ZVB8</accession>
<dbReference type="AlphaFoldDB" id="A0A1Q5ZVB8"/>
<reference evidence="1 2" key="1">
    <citation type="submission" date="2016-11" db="EMBL/GenBank/DDBJ databases">
        <title>Whole Genome Sequencing of Mucilaginibacter polytrichastri RG4-7(T) isolated from the moss sample.</title>
        <authorList>
            <person name="Li Y."/>
        </authorList>
    </citation>
    <scope>NUCLEOTIDE SEQUENCE [LARGE SCALE GENOMIC DNA]</scope>
    <source>
        <strain evidence="1 2">RG4-7</strain>
    </source>
</reference>
<keyword evidence="2" id="KW-1185">Reference proteome</keyword>
<gene>
    <name evidence="1" type="ORF">RG47T_1168</name>
</gene>
<protein>
    <submittedName>
        <fullName evidence="1">Uncharacterized protein</fullName>
    </submittedName>
</protein>
<dbReference type="Proteomes" id="UP000186720">
    <property type="component" value="Unassembled WGS sequence"/>
</dbReference>
<proteinExistence type="predicted"/>
<name>A0A1Q5ZVB8_9SPHI</name>
<comment type="caution">
    <text evidence="1">The sequence shown here is derived from an EMBL/GenBank/DDBJ whole genome shotgun (WGS) entry which is preliminary data.</text>
</comment>
<evidence type="ECO:0000313" key="1">
    <source>
        <dbReference type="EMBL" id="OKS85722.1"/>
    </source>
</evidence>
<organism evidence="1 2">
    <name type="scientific">Mucilaginibacter polytrichastri</name>
    <dbReference type="NCBI Taxonomy" id="1302689"/>
    <lineage>
        <taxon>Bacteria</taxon>
        <taxon>Pseudomonadati</taxon>
        <taxon>Bacteroidota</taxon>
        <taxon>Sphingobacteriia</taxon>
        <taxon>Sphingobacteriales</taxon>
        <taxon>Sphingobacteriaceae</taxon>
        <taxon>Mucilaginibacter</taxon>
    </lineage>
</organism>
<evidence type="ECO:0000313" key="2">
    <source>
        <dbReference type="Proteomes" id="UP000186720"/>
    </source>
</evidence>
<sequence>MIGRFIEDKNEVKTSKTYIILTLNGDMVYKRVHKNKDDSYTLQ</sequence>